<sequence length="119" mass="13251">MPDLPPEGSAREWLRFSLEQAWHQMADILGPGGFAAIVADAQFTGLFRDALRPYDEALAARLREDARAGLVRADVDAEGVVSLLLGAWLGELVRRGRVDDEWLDRSLDLLWPVLDPERA</sequence>
<feature type="domain" description="Tetracyclin repressor-like C-terminal" evidence="3">
    <location>
        <begin position="5"/>
        <end position="109"/>
    </location>
</feature>
<dbReference type="Pfam" id="PF16859">
    <property type="entry name" value="TetR_C_11"/>
    <property type="match status" value="1"/>
</dbReference>
<dbReference type="Gene3D" id="1.10.357.10">
    <property type="entry name" value="Tetracycline Repressor, domain 2"/>
    <property type="match status" value="1"/>
</dbReference>
<accession>A0ABR6U6G4</accession>
<dbReference type="InterPro" id="IPR011075">
    <property type="entry name" value="TetR_C"/>
</dbReference>
<comment type="caution">
    <text evidence="4">The sequence shown here is derived from an EMBL/GenBank/DDBJ whole genome shotgun (WGS) entry which is preliminary data.</text>
</comment>
<name>A0ABR6U6G4_9ACTN</name>
<dbReference type="InterPro" id="IPR036271">
    <property type="entry name" value="Tet_transcr_reg_TetR-rel_C_sf"/>
</dbReference>
<dbReference type="SUPFAM" id="SSF48498">
    <property type="entry name" value="Tetracyclin repressor-like, C-terminal domain"/>
    <property type="match status" value="1"/>
</dbReference>
<organism evidence="4 5">
    <name type="scientific">Nocardioides deserti</name>
    <dbReference type="NCBI Taxonomy" id="1588644"/>
    <lineage>
        <taxon>Bacteria</taxon>
        <taxon>Bacillati</taxon>
        <taxon>Actinomycetota</taxon>
        <taxon>Actinomycetes</taxon>
        <taxon>Propionibacteriales</taxon>
        <taxon>Nocardioidaceae</taxon>
        <taxon>Nocardioides</taxon>
    </lineage>
</organism>
<reference evidence="4 5" key="1">
    <citation type="submission" date="2020-08" db="EMBL/GenBank/DDBJ databases">
        <title>novel species in genus Nocardioides.</title>
        <authorList>
            <person name="Zhang G."/>
        </authorList>
    </citation>
    <scope>NUCLEOTIDE SEQUENCE [LARGE SCALE GENOMIC DNA]</scope>
    <source>
        <strain evidence="4 5">SC8A-24</strain>
    </source>
</reference>
<dbReference type="RefSeq" id="WP_186344816.1">
    <property type="nucleotide sequence ID" value="NZ_BMMR01000002.1"/>
</dbReference>
<dbReference type="EMBL" id="JACMYC010000002">
    <property type="protein sequence ID" value="MBC2959559.1"/>
    <property type="molecule type" value="Genomic_DNA"/>
</dbReference>
<evidence type="ECO:0000313" key="5">
    <source>
        <dbReference type="Proteomes" id="UP000604001"/>
    </source>
</evidence>
<evidence type="ECO:0000259" key="3">
    <source>
        <dbReference type="Pfam" id="PF16859"/>
    </source>
</evidence>
<proteinExistence type="predicted"/>
<keyword evidence="2" id="KW-0804">Transcription</keyword>
<dbReference type="Proteomes" id="UP000604001">
    <property type="component" value="Unassembled WGS sequence"/>
</dbReference>
<keyword evidence="5" id="KW-1185">Reference proteome</keyword>
<gene>
    <name evidence="4" type="ORF">H7344_04550</name>
</gene>
<protein>
    <submittedName>
        <fullName evidence="4">TetR/AcrR family transcriptional regulator C-terminal ligand-binding domain-containing protein</fullName>
    </submittedName>
</protein>
<evidence type="ECO:0000256" key="2">
    <source>
        <dbReference type="ARBA" id="ARBA00023163"/>
    </source>
</evidence>
<evidence type="ECO:0000256" key="1">
    <source>
        <dbReference type="ARBA" id="ARBA00023015"/>
    </source>
</evidence>
<keyword evidence="1" id="KW-0805">Transcription regulation</keyword>
<evidence type="ECO:0000313" key="4">
    <source>
        <dbReference type="EMBL" id="MBC2959559.1"/>
    </source>
</evidence>